<proteinExistence type="predicted"/>
<sequence>MQGGEISPVELFLQAGPVVKAVIVMLVLSSLWCWIIIFEALWTLMRLRRAIKSEGAAKGRMGQVIGRIFATGREEAFEAQASPAESDRRTAITAAMKRRAQELIESSQRGLPNLAVIASVAPFVGLFGTVWGIMTSFAGIAAAKDTSLAVVAPGIAEALAATAIGLAAAIPAAFAYNRLAAAFGITGRALNRLIEDYGTRLARENTAVAPMRKKIA</sequence>
<comment type="caution">
    <text evidence="1">The sequence shown here is derived from an EMBL/GenBank/DDBJ whole genome shotgun (WGS) entry which is preliminary data.</text>
</comment>
<evidence type="ECO:0000313" key="1">
    <source>
        <dbReference type="EMBL" id="MBK1869866.1"/>
    </source>
</evidence>
<gene>
    <name evidence="1" type="ORF">JHL16_26115</name>
</gene>
<name>A0ACC5RAZ8_9HYPH</name>
<organism evidence="1 2">
    <name type="scientific">Taklimakanibacter albus</name>
    <dbReference type="NCBI Taxonomy" id="2800327"/>
    <lineage>
        <taxon>Bacteria</taxon>
        <taxon>Pseudomonadati</taxon>
        <taxon>Pseudomonadota</taxon>
        <taxon>Alphaproteobacteria</taxon>
        <taxon>Hyphomicrobiales</taxon>
        <taxon>Aestuariivirgaceae</taxon>
        <taxon>Taklimakanibacter</taxon>
    </lineage>
</organism>
<dbReference type="Proteomes" id="UP000616151">
    <property type="component" value="Unassembled WGS sequence"/>
</dbReference>
<dbReference type="EMBL" id="JAENHL010000008">
    <property type="protein sequence ID" value="MBK1869866.1"/>
    <property type="molecule type" value="Genomic_DNA"/>
</dbReference>
<protein>
    <submittedName>
        <fullName evidence="1">MotA/TolQ/ExbB proton channel family protein</fullName>
    </submittedName>
</protein>
<reference evidence="1" key="1">
    <citation type="submission" date="2021-01" db="EMBL/GenBank/DDBJ databases">
        <authorList>
            <person name="Sun Q."/>
        </authorList>
    </citation>
    <scope>NUCLEOTIDE SEQUENCE</scope>
    <source>
        <strain evidence="1">YIM B02566</strain>
    </source>
</reference>
<accession>A0ACC5RAZ8</accession>
<evidence type="ECO:0000313" key="2">
    <source>
        <dbReference type="Proteomes" id="UP000616151"/>
    </source>
</evidence>
<keyword evidence="2" id="KW-1185">Reference proteome</keyword>